<comment type="caution">
    <text evidence="1">The sequence shown here is derived from an EMBL/GenBank/DDBJ whole genome shotgun (WGS) entry which is preliminary data.</text>
</comment>
<keyword evidence="2" id="KW-1185">Reference proteome</keyword>
<protein>
    <submittedName>
        <fullName evidence="1">Uncharacterized protein</fullName>
    </submittedName>
</protein>
<dbReference type="EMBL" id="CM047897">
    <property type="protein sequence ID" value="KAJ0112908.1"/>
    <property type="molecule type" value="Genomic_DNA"/>
</dbReference>
<evidence type="ECO:0000313" key="2">
    <source>
        <dbReference type="Proteomes" id="UP001164250"/>
    </source>
</evidence>
<proteinExistence type="predicted"/>
<gene>
    <name evidence="1" type="ORF">Patl1_01169</name>
</gene>
<dbReference type="Proteomes" id="UP001164250">
    <property type="component" value="Chromosome 1"/>
</dbReference>
<evidence type="ECO:0000313" key="1">
    <source>
        <dbReference type="EMBL" id="KAJ0112908.1"/>
    </source>
</evidence>
<accession>A0ACC1CBH5</accession>
<sequence length="442" mass="49349">MAELCLMASHGYPPGLVYHQEQGMSRVIKPNSMLIQPIGLDNMAEDCQPYLPYQGARQEITRPDYLNLRSHQSEEPWKAMSGFCESNQFVKIDSTVRRPGLIDVQDSRPDLVLFSSGIAEQCTRHEKIMRFLKSRSIEAEGGVLDLSLLSDLMGLQPLTFDSCQQPSSPSLIYPTNELLEQKPLMDFVGDMACGSKITIHPDGRILFTGSGTETKDFLSIVAEFYLSRNSTKWTKQSLLIPHFDRLESGEAQVNKSALKTEAVTVAPLKRVPGPEGICPEKIKVKPKKNNSRKMGKERDLYRRSYFHACESLLSLMMNKRQNGKTAILSLKKSGPELPELLTHFSAGIAGTGLSVLFSVICKVACGRVPFCSSKVLNTGLAFGLVWLSWAVNRLRDTVMLISKNGSKMELKEEEIMRRVEKSVNEIYFRAATLIAVIVLRVA</sequence>
<organism evidence="1 2">
    <name type="scientific">Pistacia atlantica</name>
    <dbReference type="NCBI Taxonomy" id="434234"/>
    <lineage>
        <taxon>Eukaryota</taxon>
        <taxon>Viridiplantae</taxon>
        <taxon>Streptophyta</taxon>
        <taxon>Embryophyta</taxon>
        <taxon>Tracheophyta</taxon>
        <taxon>Spermatophyta</taxon>
        <taxon>Magnoliopsida</taxon>
        <taxon>eudicotyledons</taxon>
        <taxon>Gunneridae</taxon>
        <taxon>Pentapetalae</taxon>
        <taxon>rosids</taxon>
        <taxon>malvids</taxon>
        <taxon>Sapindales</taxon>
        <taxon>Anacardiaceae</taxon>
        <taxon>Pistacia</taxon>
    </lineage>
</organism>
<name>A0ACC1CBH5_9ROSI</name>
<reference evidence="2" key="1">
    <citation type="journal article" date="2023" name="G3 (Bethesda)">
        <title>Genome assembly and association tests identify interacting loci associated with vigor, precocity, and sex in interspecific pistachio rootstocks.</title>
        <authorList>
            <person name="Palmer W."/>
            <person name="Jacygrad E."/>
            <person name="Sagayaradj S."/>
            <person name="Cavanaugh K."/>
            <person name="Han R."/>
            <person name="Bertier L."/>
            <person name="Beede B."/>
            <person name="Kafkas S."/>
            <person name="Golino D."/>
            <person name="Preece J."/>
            <person name="Michelmore R."/>
        </authorList>
    </citation>
    <scope>NUCLEOTIDE SEQUENCE [LARGE SCALE GENOMIC DNA]</scope>
</reference>